<name>A0A1X3DH89_9NEIS</name>
<sequence>MKKFDVHVCLVSDQAVPNFLPVLDKDFRPQEVVLLVTEQMQAGADALADVMRKSCGVKVRQLAVADAYDMAQVGERVFALLCDMDKDQVALNVTGGTKLMAIAAFAMFKEAGYPSFYFTADSNEVLLLDNNERLLLQPPKIKIEDYLTLHGYPARHKLQKQLAHPEWLPFAEELVRAHGSLGPELGRLNFEISQTDKRALKCKVPAHNMQNLLDLLAKNDLARQQGDCLVFVDEEAKQYVAGGWFEDYVFQTAKSLPGVQDVALNVQIENAKEQVFQHNELDVLLLVDNVLHVLECKTANFAKHEDKAEEALYKLESLKKLGGLRTKAMLLSYRELTGKIRNRAMGAQIGVIEQKDLSGMKTLLEKWANGR</sequence>
<evidence type="ECO:0008006" key="5">
    <source>
        <dbReference type="Google" id="ProtNLM"/>
    </source>
</evidence>
<reference evidence="4" key="1">
    <citation type="submission" date="2017-01" db="EMBL/GenBank/DDBJ databases">
        <authorList>
            <person name="Wolfgang W.J."/>
            <person name="Cole J."/>
            <person name="Wroblewski D."/>
            <person name="Mcginnis J."/>
            <person name="Musser K.A."/>
        </authorList>
    </citation>
    <scope>NUCLEOTIDE SEQUENCE [LARGE SCALE GENOMIC DNA]</scope>
    <source>
        <strain evidence="4">DSM 19151</strain>
    </source>
</reference>
<evidence type="ECO:0000313" key="4">
    <source>
        <dbReference type="Proteomes" id="UP000193118"/>
    </source>
</evidence>
<dbReference type="Proteomes" id="UP000193118">
    <property type="component" value="Unassembled WGS sequence"/>
</dbReference>
<dbReference type="Pfam" id="PF23400">
    <property type="entry name" value="CARF_Card1"/>
    <property type="match status" value="1"/>
</dbReference>
<proteinExistence type="predicted"/>
<dbReference type="Gene3D" id="3.40.50.10770">
    <property type="entry name" value="Hypothetical protein VC1899 like domain (Restriction endonuclease-like)"/>
    <property type="match status" value="1"/>
</dbReference>
<dbReference type="InterPro" id="IPR056339">
    <property type="entry name" value="CARF_Card1"/>
</dbReference>
<dbReference type="RefSeq" id="WP_085364824.1">
    <property type="nucleotide sequence ID" value="NZ_CAUJPZ010000070.1"/>
</dbReference>
<dbReference type="AlphaFoldDB" id="A0A1X3DH89"/>
<comment type="caution">
    <text evidence="3">The sequence shown here is derived from an EMBL/GenBank/DDBJ whole genome shotgun (WGS) entry which is preliminary data.</text>
</comment>
<dbReference type="GO" id="GO:0003676">
    <property type="term" value="F:nucleic acid binding"/>
    <property type="evidence" value="ECO:0007669"/>
    <property type="project" value="InterPro"/>
</dbReference>
<gene>
    <name evidence="3" type="ORF">BWD09_00730</name>
</gene>
<evidence type="ECO:0000259" key="1">
    <source>
        <dbReference type="Pfam" id="PF09002"/>
    </source>
</evidence>
<dbReference type="GeneID" id="94580593"/>
<dbReference type="Pfam" id="PF09002">
    <property type="entry name" value="Card1_endonuc"/>
    <property type="match status" value="1"/>
</dbReference>
<keyword evidence="4" id="KW-1185">Reference proteome</keyword>
<protein>
    <recommendedName>
        <fullName evidence="5">DUF1887 family protein</fullName>
    </recommendedName>
</protein>
<dbReference type="CDD" id="cd22364">
    <property type="entry name" value="VC1899-like"/>
    <property type="match status" value="1"/>
</dbReference>
<dbReference type="InterPro" id="IPR011335">
    <property type="entry name" value="Restrct_endonuc-II-like"/>
</dbReference>
<evidence type="ECO:0000313" key="3">
    <source>
        <dbReference type="EMBL" id="OSI18817.1"/>
    </source>
</evidence>
<dbReference type="Gene3D" id="3.40.1350.10">
    <property type="match status" value="1"/>
</dbReference>
<evidence type="ECO:0000259" key="2">
    <source>
        <dbReference type="Pfam" id="PF23400"/>
    </source>
</evidence>
<dbReference type="Gene3D" id="1.10.10.680">
    <property type="entry name" value="Hypothetical protein VC1899 (Restriction endonuclease-like)"/>
    <property type="match status" value="1"/>
</dbReference>
<dbReference type="InterPro" id="IPR015093">
    <property type="entry name" value="Card1_endonucl_dom"/>
</dbReference>
<dbReference type="STRING" id="194197.BWD09_00730"/>
<dbReference type="InterPro" id="IPR011856">
    <property type="entry name" value="tRNA_endonuc-like_dom_sf"/>
</dbReference>
<dbReference type="EMBL" id="MTBO01000001">
    <property type="protein sequence ID" value="OSI18817.1"/>
    <property type="molecule type" value="Genomic_DNA"/>
</dbReference>
<dbReference type="OrthoDB" id="8477283at2"/>
<feature type="domain" description="Card1 endonuclease" evidence="1">
    <location>
        <begin position="233"/>
        <end position="368"/>
    </location>
</feature>
<organism evidence="3 4">
    <name type="scientific">Neisseria dentiae</name>
    <dbReference type="NCBI Taxonomy" id="194197"/>
    <lineage>
        <taxon>Bacteria</taxon>
        <taxon>Pseudomonadati</taxon>
        <taxon>Pseudomonadota</taxon>
        <taxon>Betaproteobacteria</taxon>
        <taxon>Neisseriales</taxon>
        <taxon>Neisseriaceae</taxon>
        <taxon>Neisseria</taxon>
    </lineage>
</organism>
<feature type="domain" description="Card1 CARF" evidence="2">
    <location>
        <begin position="6"/>
        <end position="146"/>
    </location>
</feature>
<accession>A0A1X3DH89</accession>
<dbReference type="SUPFAM" id="SSF52980">
    <property type="entry name" value="Restriction endonuclease-like"/>
    <property type="match status" value="1"/>
</dbReference>